<keyword evidence="5" id="KW-0444">Lipid biosynthesis</keyword>
<dbReference type="KEGG" id="tcd:AAIA72_16445"/>
<evidence type="ECO:0000256" key="2">
    <source>
        <dbReference type="ARBA" id="ARBA00005189"/>
    </source>
</evidence>
<gene>
    <name evidence="13" type="ORF">AAIA72_16445</name>
</gene>
<comment type="pathway">
    <text evidence="2">Lipid metabolism.</text>
</comment>
<dbReference type="InterPro" id="IPR023213">
    <property type="entry name" value="CAT-like_dom_sf"/>
</dbReference>
<evidence type="ECO:0000256" key="7">
    <source>
        <dbReference type="ARBA" id="ARBA00022798"/>
    </source>
</evidence>
<feature type="domain" description="O-acyltransferase WSD1 C-terminal" evidence="12">
    <location>
        <begin position="306"/>
        <end position="450"/>
    </location>
</feature>
<evidence type="ECO:0000256" key="5">
    <source>
        <dbReference type="ARBA" id="ARBA00022516"/>
    </source>
</evidence>
<dbReference type="EC" id="2.3.1.20" evidence="4"/>
<dbReference type="Pfam" id="PF06974">
    <property type="entry name" value="WS_DGAT_C"/>
    <property type="match status" value="1"/>
</dbReference>
<dbReference type="InterPro" id="IPR009721">
    <property type="entry name" value="O-acyltransferase_WSD1_C"/>
</dbReference>
<reference evidence="13" key="1">
    <citation type="submission" date="2024-05" db="EMBL/GenBank/DDBJ databases">
        <title>Genome sequencing of novel strain.</title>
        <authorList>
            <person name="Ganbat D."/>
            <person name="Ganbat S."/>
            <person name="Lee S.-J."/>
        </authorList>
    </citation>
    <scope>NUCLEOTIDE SEQUENCE</scope>
    <source>
        <strain evidence="13">SMD15-11</strain>
    </source>
</reference>
<dbReference type="AlphaFoldDB" id="A0AB39UWH8"/>
<evidence type="ECO:0000259" key="12">
    <source>
        <dbReference type="Pfam" id="PF06974"/>
    </source>
</evidence>
<evidence type="ECO:0000256" key="1">
    <source>
        <dbReference type="ARBA" id="ARBA00004771"/>
    </source>
</evidence>
<dbReference type="SUPFAM" id="SSF52777">
    <property type="entry name" value="CoA-dependent acyltransferases"/>
    <property type="match status" value="2"/>
</dbReference>
<keyword evidence="8" id="KW-0443">Lipid metabolism</keyword>
<dbReference type="PANTHER" id="PTHR31650">
    <property type="entry name" value="O-ACYLTRANSFERASE (WSD1-LIKE) FAMILY PROTEIN"/>
    <property type="match status" value="1"/>
</dbReference>
<dbReference type="GO" id="GO:0004144">
    <property type="term" value="F:diacylglycerol O-acyltransferase activity"/>
    <property type="evidence" value="ECO:0007669"/>
    <property type="project" value="UniProtKB-EC"/>
</dbReference>
<dbReference type="NCBIfam" id="TIGR02946">
    <property type="entry name" value="acyl_WS_DGAT"/>
    <property type="match status" value="1"/>
</dbReference>
<comment type="pathway">
    <text evidence="1">Glycerolipid metabolism; triacylglycerol biosynthesis.</text>
</comment>
<dbReference type="InterPro" id="IPR045034">
    <property type="entry name" value="O-acyltransferase_WSD1-like"/>
</dbReference>
<dbReference type="GO" id="GO:0019432">
    <property type="term" value="P:triglyceride biosynthetic process"/>
    <property type="evidence" value="ECO:0007669"/>
    <property type="project" value="TreeGrafter"/>
</dbReference>
<evidence type="ECO:0000256" key="10">
    <source>
        <dbReference type="ARBA" id="ARBA00048109"/>
    </source>
</evidence>
<keyword evidence="6 13" id="KW-0808">Transferase</keyword>
<evidence type="ECO:0000256" key="3">
    <source>
        <dbReference type="ARBA" id="ARBA00009587"/>
    </source>
</evidence>
<dbReference type="InterPro" id="IPR014292">
    <property type="entry name" value="Acyl_transf_WS/DGAT"/>
</dbReference>
<name>A0AB39UWH8_9GAMM</name>
<dbReference type="GO" id="GO:0006071">
    <property type="term" value="P:glycerol metabolic process"/>
    <property type="evidence" value="ECO:0007669"/>
    <property type="project" value="UniProtKB-KW"/>
</dbReference>
<dbReference type="GO" id="GO:0001666">
    <property type="term" value="P:response to hypoxia"/>
    <property type="evidence" value="ECO:0007669"/>
    <property type="project" value="TreeGrafter"/>
</dbReference>
<comment type="catalytic activity">
    <reaction evidence="10">
        <text>an acyl-CoA + a 1,2-diacyl-sn-glycerol = a triacyl-sn-glycerol + CoA</text>
        <dbReference type="Rhea" id="RHEA:10868"/>
        <dbReference type="ChEBI" id="CHEBI:17815"/>
        <dbReference type="ChEBI" id="CHEBI:57287"/>
        <dbReference type="ChEBI" id="CHEBI:58342"/>
        <dbReference type="ChEBI" id="CHEBI:64615"/>
        <dbReference type="EC" id="2.3.1.20"/>
    </reaction>
</comment>
<dbReference type="PANTHER" id="PTHR31650:SF1">
    <property type="entry name" value="WAX ESTER SYNTHASE_DIACYLGLYCEROL ACYLTRANSFERASE 4-RELATED"/>
    <property type="match status" value="1"/>
</dbReference>
<dbReference type="EMBL" id="CP154858">
    <property type="protein sequence ID" value="XDT72364.1"/>
    <property type="molecule type" value="Genomic_DNA"/>
</dbReference>
<evidence type="ECO:0000259" key="11">
    <source>
        <dbReference type="Pfam" id="PF03007"/>
    </source>
</evidence>
<evidence type="ECO:0000256" key="6">
    <source>
        <dbReference type="ARBA" id="ARBA00022679"/>
    </source>
</evidence>
<keyword evidence="9 13" id="KW-0012">Acyltransferase</keyword>
<organism evidence="13">
    <name type="scientific">Thermohahella caldifontis</name>
    <dbReference type="NCBI Taxonomy" id="3142973"/>
    <lineage>
        <taxon>Bacteria</taxon>
        <taxon>Pseudomonadati</taxon>
        <taxon>Pseudomonadota</taxon>
        <taxon>Gammaproteobacteria</taxon>
        <taxon>Oceanospirillales</taxon>
        <taxon>Hahellaceae</taxon>
        <taxon>Thermohahella</taxon>
    </lineage>
</organism>
<sequence>MKALSPVDQIFLWLEKRQQPMHVAGLELFEFPEDAGPEYVTELAEFCKAFTQPTAPFDQRLVKRWGQYFWDRDKLFDLEHHFRHEALPKPGRIRELLALVSAEHSHLLDRERPLWQAHLIEGFQDRRFALYCKIHHSVTDGVSAMRLAQRALSPNPNQRNMPPPWVQPIRKNRDESAIIPTDVIGSLRHLTEGVKEQISTIPGVVSALYRTIRDAQAHPDYGYLYDAPECILNQKITGSRRFAAQSWSMSRIKAVGKAYDATLNDVVLAMCASALRNYLISQNALPEKPLVAMVPMNLRQDDGVGGNQIGMIITSLATHIEDPTKRLLAIQDSIQACKDRFASMTPAEIINFTALTLAPAGLQLLTGMVPKLQTFNVVISNVPGPREPLYWNGARLQGVYPVSIVLDRMALNITLTSYVDQIEFGLIGCRRTLPSLQRLLDHLENGLVELEWAAGIQPPGKGDKPRRKQGKA</sequence>
<dbReference type="Gene3D" id="3.30.559.10">
    <property type="entry name" value="Chloramphenicol acetyltransferase-like domain"/>
    <property type="match status" value="1"/>
</dbReference>
<feature type="domain" description="O-acyltransferase WSD1-like N-terminal" evidence="11">
    <location>
        <begin position="4"/>
        <end position="267"/>
    </location>
</feature>
<accession>A0AB39UWH8</accession>
<dbReference type="GO" id="GO:0071731">
    <property type="term" value="P:response to nitric oxide"/>
    <property type="evidence" value="ECO:0007669"/>
    <property type="project" value="TreeGrafter"/>
</dbReference>
<dbReference type="GO" id="GO:0051701">
    <property type="term" value="P:biological process involved in interaction with host"/>
    <property type="evidence" value="ECO:0007669"/>
    <property type="project" value="TreeGrafter"/>
</dbReference>
<evidence type="ECO:0000256" key="8">
    <source>
        <dbReference type="ARBA" id="ARBA00023098"/>
    </source>
</evidence>
<protein>
    <recommendedName>
        <fullName evidence="4">diacylglycerol O-acyltransferase</fullName>
        <ecNumber evidence="4">2.3.1.20</ecNumber>
    </recommendedName>
</protein>
<evidence type="ECO:0000256" key="4">
    <source>
        <dbReference type="ARBA" id="ARBA00013244"/>
    </source>
</evidence>
<evidence type="ECO:0000256" key="9">
    <source>
        <dbReference type="ARBA" id="ARBA00023315"/>
    </source>
</evidence>
<keyword evidence="7" id="KW-0319">Glycerol metabolism</keyword>
<dbReference type="RefSeq" id="WP_369601374.1">
    <property type="nucleotide sequence ID" value="NZ_CP154858.1"/>
</dbReference>
<dbReference type="Pfam" id="PF03007">
    <property type="entry name" value="WS_DGAT_cat"/>
    <property type="match status" value="1"/>
</dbReference>
<dbReference type="Gene3D" id="3.30.559.30">
    <property type="entry name" value="Nonribosomal peptide synthetase, condensation domain"/>
    <property type="match status" value="1"/>
</dbReference>
<proteinExistence type="inferred from homology"/>
<comment type="similarity">
    <text evidence="3">Belongs to the long-chain O-acyltransferase family.</text>
</comment>
<dbReference type="GO" id="GO:0005886">
    <property type="term" value="C:plasma membrane"/>
    <property type="evidence" value="ECO:0007669"/>
    <property type="project" value="TreeGrafter"/>
</dbReference>
<evidence type="ECO:0000313" key="13">
    <source>
        <dbReference type="EMBL" id="XDT72364.1"/>
    </source>
</evidence>
<dbReference type="InterPro" id="IPR004255">
    <property type="entry name" value="O-acyltransferase_WSD1_N"/>
</dbReference>